<dbReference type="InterPro" id="IPR029069">
    <property type="entry name" value="HotDog_dom_sf"/>
</dbReference>
<dbReference type="Gene3D" id="3.10.129.10">
    <property type="entry name" value="Hotdog Thioesterase"/>
    <property type="match status" value="1"/>
</dbReference>
<accession>A0A5B8RE69</accession>
<sequence length="151" mass="16709">MQELITSLPVTGVWCDATATVHGWRYLEVVNRLIEDWFERVGHSFTDMHVSADTGTPTTRLTLDVATPARLGETLEVRLRLLRLGRSSLGFRVTGTCDGAPRLDAEATLVWVHNENGRLASRPIPEALRGRMRTWLDGSGDKETVQPGAEA</sequence>
<protein>
    <submittedName>
        <fullName evidence="1">Uncharacterized protein</fullName>
    </submittedName>
</protein>
<gene>
    <name evidence="1" type="ORF">KBTEX_02108</name>
</gene>
<organism evidence="1">
    <name type="scientific">uncultured organism</name>
    <dbReference type="NCBI Taxonomy" id="155900"/>
    <lineage>
        <taxon>unclassified sequences</taxon>
        <taxon>environmental samples</taxon>
    </lineage>
</organism>
<name>A0A5B8RE69_9ZZZZ</name>
<dbReference type="Pfam" id="PF13279">
    <property type="entry name" value="4HBT_2"/>
    <property type="match status" value="1"/>
</dbReference>
<dbReference type="AlphaFoldDB" id="A0A5B8RE69"/>
<evidence type="ECO:0000313" key="1">
    <source>
        <dbReference type="EMBL" id="QEA05784.1"/>
    </source>
</evidence>
<dbReference type="SUPFAM" id="SSF54637">
    <property type="entry name" value="Thioesterase/thiol ester dehydrase-isomerase"/>
    <property type="match status" value="1"/>
</dbReference>
<reference evidence="1" key="1">
    <citation type="submission" date="2019-06" db="EMBL/GenBank/DDBJ databases">
        <authorList>
            <person name="Murdoch R.W."/>
            <person name="Fathepure B."/>
        </authorList>
    </citation>
    <scope>NUCLEOTIDE SEQUENCE</scope>
</reference>
<proteinExistence type="predicted"/>
<dbReference type="EMBL" id="MN079110">
    <property type="protein sequence ID" value="QEA05784.1"/>
    <property type="molecule type" value="Genomic_DNA"/>
</dbReference>